<name>A0A4R7RZP1_9BACT</name>
<accession>A0A4R7RZP1</accession>
<dbReference type="PANTHER" id="PTHR45947">
    <property type="entry name" value="SULFOQUINOVOSYL TRANSFERASE SQD2"/>
    <property type="match status" value="1"/>
</dbReference>
<gene>
    <name evidence="2" type="ORF">EI77_02546</name>
</gene>
<keyword evidence="3" id="KW-1185">Reference proteome</keyword>
<dbReference type="SUPFAM" id="SSF53756">
    <property type="entry name" value="UDP-Glycosyltransferase/glycogen phosphorylase"/>
    <property type="match status" value="1"/>
</dbReference>
<dbReference type="OrthoDB" id="9795068at2"/>
<dbReference type="Proteomes" id="UP000295662">
    <property type="component" value="Unassembled WGS sequence"/>
</dbReference>
<dbReference type="PANTHER" id="PTHR45947:SF3">
    <property type="entry name" value="SULFOQUINOVOSYL TRANSFERASE SQD2"/>
    <property type="match status" value="1"/>
</dbReference>
<dbReference type="AlphaFoldDB" id="A0A4R7RZP1"/>
<dbReference type="GO" id="GO:0016757">
    <property type="term" value="F:glycosyltransferase activity"/>
    <property type="evidence" value="ECO:0007669"/>
    <property type="project" value="InterPro"/>
</dbReference>
<evidence type="ECO:0000259" key="1">
    <source>
        <dbReference type="Pfam" id="PF00534"/>
    </source>
</evidence>
<dbReference type="EMBL" id="SOCA01000003">
    <property type="protein sequence ID" value="TDU71422.1"/>
    <property type="molecule type" value="Genomic_DNA"/>
</dbReference>
<dbReference type="Pfam" id="PF00534">
    <property type="entry name" value="Glycos_transf_1"/>
    <property type="match status" value="1"/>
</dbReference>
<evidence type="ECO:0000313" key="2">
    <source>
        <dbReference type="EMBL" id="TDU71422.1"/>
    </source>
</evidence>
<keyword evidence="2" id="KW-0808">Transferase</keyword>
<feature type="domain" description="Glycosyl transferase family 1" evidence="1">
    <location>
        <begin position="200"/>
        <end position="371"/>
    </location>
</feature>
<dbReference type="RefSeq" id="WP_133795576.1">
    <property type="nucleotide sequence ID" value="NZ_SOCA01000003.1"/>
</dbReference>
<dbReference type="InterPro" id="IPR001296">
    <property type="entry name" value="Glyco_trans_1"/>
</dbReference>
<proteinExistence type="predicted"/>
<dbReference type="Gene3D" id="3.40.50.2000">
    <property type="entry name" value="Glycogen Phosphorylase B"/>
    <property type="match status" value="2"/>
</dbReference>
<reference evidence="2 3" key="1">
    <citation type="submission" date="2019-03" db="EMBL/GenBank/DDBJ databases">
        <title>Genomic Encyclopedia of Archaeal and Bacterial Type Strains, Phase II (KMG-II): from individual species to whole genera.</title>
        <authorList>
            <person name="Goeker M."/>
        </authorList>
    </citation>
    <scope>NUCLEOTIDE SEQUENCE [LARGE SCALE GENOMIC DNA]</scope>
    <source>
        <strain evidence="2 3">ATCC 25309</strain>
    </source>
</reference>
<dbReference type="InterPro" id="IPR050194">
    <property type="entry name" value="Glycosyltransferase_grp1"/>
</dbReference>
<sequence>MTVQLRPWIIVWDHFGPYHYARVTALMKKMAVPIIPVQVARHTMTYNWEGSTLQEGCAEVIALQDDLPAEKLGFLKVLRCASRLFRELKPAVVFCPSYWPPRSLAIVFVARLAGARTVMMNESHAGTERSGAIGRHVKSALLKLFNAALLGGAPHRRYFASLGMAKERIFTGYDAVDNDYFQQAANEARADATKVRRELRLPERYILNLGRMVSKKNLSLLIKAYFTMRKRGCGVGAKLVLVGSGEEETGLKRLCDVLQLAWQDLSDSGEGLPSADVLFYGFRQIDQNPVFYALADCFVLPSLYEEWGLVVNEAMACGLPVLVSQTAGCAEDLVLEGQNGYTFSPESEEDLAQRLGEICDNGKLRRRMGTESLNIIEKWGCENFAENAIRAAEKALST</sequence>
<comment type="caution">
    <text evidence="2">The sequence shown here is derived from an EMBL/GenBank/DDBJ whole genome shotgun (WGS) entry which is preliminary data.</text>
</comment>
<organism evidence="2 3">
    <name type="scientific">Prosthecobacter fusiformis</name>
    <dbReference type="NCBI Taxonomy" id="48464"/>
    <lineage>
        <taxon>Bacteria</taxon>
        <taxon>Pseudomonadati</taxon>
        <taxon>Verrucomicrobiota</taxon>
        <taxon>Verrucomicrobiia</taxon>
        <taxon>Verrucomicrobiales</taxon>
        <taxon>Verrucomicrobiaceae</taxon>
        <taxon>Prosthecobacter</taxon>
    </lineage>
</organism>
<evidence type="ECO:0000313" key="3">
    <source>
        <dbReference type="Proteomes" id="UP000295662"/>
    </source>
</evidence>
<protein>
    <submittedName>
        <fullName evidence="2">Glycosyltransferase involved in cell wall biosynthesis</fullName>
    </submittedName>
</protein>